<keyword evidence="4" id="KW-0812">Transmembrane</keyword>
<evidence type="ECO:0000313" key="5">
    <source>
        <dbReference type="EMBL" id="TWT89013.1"/>
    </source>
</evidence>
<keyword evidence="4" id="KW-1133">Transmembrane helix</keyword>
<dbReference type="EMBL" id="SJPQ01000002">
    <property type="protein sequence ID" value="TWT89013.1"/>
    <property type="molecule type" value="Genomic_DNA"/>
</dbReference>
<dbReference type="PROSITE" id="PS50005">
    <property type="entry name" value="TPR"/>
    <property type="match status" value="1"/>
</dbReference>
<name>A0A5C5ZS03_9BACT</name>
<reference evidence="5 6" key="1">
    <citation type="submission" date="2019-02" db="EMBL/GenBank/DDBJ databases">
        <title>Deep-cultivation of Planctomycetes and their phenomic and genomic characterization uncovers novel biology.</title>
        <authorList>
            <person name="Wiegand S."/>
            <person name="Jogler M."/>
            <person name="Boedeker C."/>
            <person name="Pinto D."/>
            <person name="Vollmers J."/>
            <person name="Rivas-Marin E."/>
            <person name="Kohn T."/>
            <person name="Peeters S.H."/>
            <person name="Heuer A."/>
            <person name="Rast P."/>
            <person name="Oberbeckmann S."/>
            <person name="Bunk B."/>
            <person name="Jeske O."/>
            <person name="Meyerdierks A."/>
            <person name="Storesund J.E."/>
            <person name="Kallscheuer N."/>
            <person name="Luecker S."/>
            <person name="Lage O.M."/>
            <person name="Pohl T."/>
            <person name="Merkel B.J."/>
            <person name="Hornburger P."/>
            <person name="Mueller R.-W."/>
            <person name="Bruemmer F."/>
            <person name="Labrenz M."/>
            <person name="Spormann A.M."/>
            <person name="Op Den Camp H."/>
            <person name="Overmann J."/>
            <person name="Amann R."/>
            <person name="Jetten M.S.M."/>
            <person name="Mascher T."/>
            <person name="Medema M.H."/>
            <person name="Devos D.P."/>
            <person name="Kaster A.-K."/>
            <person name="Ovreas L."/>
            <person name="Rohde M."/>
            <person name="Galperin M.Y."/>
            <person name="Jogler C."/>
        </authorList>
    </citation>
    <scope>NUCLEOTIDE SEQUENCE [LARGE SCALE GENOMIC DNA]</scope>
    <source>
        <strain evidence="5 6">Mal64</strain>
    </source>
</reference>
<evidence type="ECO:0000256" key="4">
    <source>
        <dbReference type="SAM" id="Phobius"/>
    </source>
</evidence>
<dbReference type="InterPro" id="IPR019734">
    <property type="entry name" value="TPR_rpt"/>
</dbReference>
<gene>
    <name evidence="5" type="ORF">Mal64_25040</name>
</gene>
<dbReference type="Pfam" id="PF13432">
    <property type="entry name" value="TPR_16"/>
    <property type="match status" value="1"/>
</dbReference>
<dbReference type="SUPFAM" id="SSF48452">
    <property type="entry name" value="TPR-like"/>
    <property type="match status" value="4"/>
</dbReference>
<dbReference type="PANTHER" id="PTHR45586:SF1">
    <property type="entry name" value="LIPOPOLYSACCHARIDE ASSEMBLY PROTEIN B"/>
    <property type="match status" value="1"/>
</dbReference>
<keyword evidence="4" id="KW-0472">Membrane</keyword>
<dbReference type="OrthoDB" id="222939at2"/>
<accession>A0A5C5ZS03</accession>
<organism evidence="5 6">
    <name type="scientific">Pseudobythopirellula maris</name>
    <dbReference type="NCBI Taxonomy" id="2527991"/>
    <lineage>
        <taxon>Bacteria</taxon>
        <taxon>Pseudomonadati</taxon>
        <taxon>Planctomycetota</taxon>
        <taxon>Planctomycetia</taxon>
        <taxon>Pirellulales</taxon>
        <taxon>Lacipirellulaceae</taxon>
        <taxon>Pseudobythopirellula</taxon>
    </lineage>
</organism>
<proteinExistence type="predicted"/>
<keyword evidence="6" id="KW-1185">Reference proteome</keyword>
<dbReference type="InterPro" id="IPR011990">
    <property type="entry name" value="TPR-like_helical_dom_sf"/>
</dbReference>
<keyword evidence="1" id="KW-0677">Repeat</keyword>
<evidence type="ECO:0000256" key="2">
    <source>
        <dbReference type="ARBA" id="ARBA00022803"/>
    </source>
</evidence>
<evidence type="ECO:0000313" key="6">
    <source>
        <dbReference type="Proteomes" id="UP000315440"/>
    </source>
</evidence>
<keyword evidence="5" id="KW-0675">Receptor</keyword>
<sequence length="1452" mass="163058">MQQYRVNFTLLIGLLVGALVVVGGGYGLWRFQVDRNAGRLLTRADEAEAEGDLPKTAGLLFEYLRIRKDDAEVHERFANTFAEIAEDPSVQRKDLAMALQRLEMTVRDQPDNDKLRRRLVDLLMAPHVPGLKDALDHINYLLNRNPGDPELELLKSQCLFAVSDRGAMDHAYRLIGFDEATETFEPEKAVAPNDPMVYARVANILREDEHEQELAEEMIERMVEANPESGQAYLIRARLREQKNEDDAAEADVARALELSPNDPSVVVTNARLLAKKERFEEARELLIGAIKENPETPFLYQTLAGIDLRLEDYESALSRFDEGIESVSPRASAELKFYRTRLQIERGDSDQVAAEIETMRKDGVMAAPFLDYLSARLEMANNEWFAAAQELERLRPFLAERAELNVESLWLLGFCYEKLGQWERAAETYQLTLQSDPDNELARLGLIRSKSQIGRGTGSEEVSSIYERLSRELDKPESEQDWNAFNEEIAQYVDVYNLSDAMEIILQGEVLMRRGKFAESRKKLLEAYRMAPNDLGVRRAAVKLFAADPEQGPVKALKLLDKVVADFDDLPILRLERADLYIAINDENLTEQLMSLTDDLDAMTRDQKIQLWTGLSKKFAQLRDRESQTYCLRQVADLAPSDLVALLQLFMTAREQDDEAGMRDAQDRILEVVGSQENPTWMFTEANRLVADYRATREGPEALTKAKELIDRTIDERPEWNQPLLLDAEISLLRGQESKALASYDRGSKLGRPSALGLFQHVKLLMRYGRYQDALKEMEQVNRGSRLLLLGQDYAEALFRSGQLEEAIAVAREISSNTVNNADRQLWLGRFLASAVATPQAKQDFSEERRAKLITDAGEAFNRSVEIEPASAENWLAQITFLLMSGQKGKAEDAIRSAQLAITEDQVTLLTARCYEVVGRWLDAESMYRLAHERVPDDPKTARLLAQFYLGKGYPRDNGRELARPLINDILRSAAEGETNPNDQNVTWARRMGANLLSQTGEYLSLLDAERLLSSNAKDGLMAQEDKAMMAQILANRPEPLSRLKAVKLFEELRSGGLSSVQSEMVLAKLYASLGQWEKCRDHMIDMIGARPTDPNVRKLYLALLINQGTPEAIDTAARQVRRLHELAPEDPATRDLVARVAYKRGETQNAVKAARSMLPSNLRSLEPGDLPTVKRVARLLTEFEQYDTAEGLYALAASLGGVSEKLALATFVGQHRDLEKGFDTLEGLRGESSAVGLVQQGIAVLRHRAEQSDSGQIDQEYLSRVSGWLDSALRDNPEQISLLLHKAELLDLQGKPLESAETYRVLLESDKLRNVSRAVVLNNLAYLLSVTVGTPDATAEALEHVDEAISIIGPTSDVLDTRAVAYLAADKADEAVEDLKLAVIDKPTPSKYFHKAVAHMMSNDQDDALEAWKKAVELGLSRDDLPRVEREQYDQLKSDLENRGLLSASL</sequence>
<protein>
    <submittedName>
        <fullName evidence="5">Bacteriophage N4 receptor, outer membrane subunit</fullName>
    </submittedName>
</protein>
<evidence type="ECO:0000256" key="3">
    <source>
        <dbReference type="PROSITE-ProRule" id="PRU00339"/>
    </source>
</evidence>
<feature type="transmembrane region" description="Helical" evidence="4">
    <location>
        <begin position="7"/>
        <end position="29"/>
    </location>
</feature>
<dbReference type="Pfam" id="PF14559">
    <property type="entry name" value="TPR_19"/>
    <property type="match status" value="1"/>
</dbReference>
<keyword evidence="2 3" id="KW-0802">TPR repeat</keyword>
<dbReference type="SMART" id="SM00028">
    <property type="entry name" value="TPR"/>
    <property type="match status" value="6"/>
</dbReference>
<dbReference type="Gene3D" id="1.25.40.10">
    <property type="entry name" value="Tetratricopeptide repeat domain"/>
    <property type="match status" value="5"/>
</dbReference>
<dbReference type="PANTHER" id="PTHR45586">
    <property type="entry name" value="TPR REPEAT-CONTAINING PROTEIN PA4667"/>
    <property type="match status" value="1"/>
</dbReference>
<comment type="caution">
    <text evidence="5">The sequence shown here is derived from an EMBL/GenBank/DDBJ whole genome shotgun (WGS) entry which is preliminary data.</text>
</comment>
<dbReference type="InterPro" id="IPR051012">
    <property type="entry name" value="CellSynth/LPSAsmb/PSIAsmb"/>
</dbReference>
<dbReference type="Proteomes" id="UP000315440">
    <property type="component" value="Unassembled WGS sequence"/>
</dbReference>
<dbReference type="RefSeq" id="WP_146400555.1">
    <property type="nucleotide sequence ID" value="NZ_SJPQ01000002.1"/>
</dbReference>
<feature type="repeat" description="TPR" evidence="3">
    <location>
        <begin position="407"/>
        <end position="440"/>
    </location>
</feature>
<evidence type="ECO:0000256" key="1">
    <source>
        <dbReference type="ARBA" id="ARBA00022737"/>
    </source>
</evidence>